<dbReference type="Proteomes" id="UP001188597">
    <property type="component" value="Unassembled WGS sequence"/>
</dbReference>
<sequence length="108" mass="12347">MYRRRFEEDTVEAWRVALKETAAVAGMGNSNVADYSKLILEETKATEDAEPSSIKRNALIYYPNKPPDRNKYTRRVQEAHQLLSSCISYLDDTLVHDLLPPMLAETSK</sequence>
<dbReference type="AlphaFoldDB" id="A0AA88WPY6"/>
<keyword evidence="2" id="KW-1185">Reference proteome</keyword>
<evidence type="ECO:0000313" key="1">
    <source>
        <dbReference type="EMBL" id="KAK3031312.1"/>
    </source>
</evidence>
<protein>
    <submittedName>
        <fullName evidence="1">Uncharacterized protein</fullName>
    </submittedName>
</protein>
<comment type="caution">
    <text evidence="1">The sequence shown here is derived from an EMBL/GenBank/DDBJ whole genome shotgun (WGS) entry which is preliminary data.</text>
</comment>
<name>A0AA88WPY6_9ASTE</name>
<accession>A0AA88WPY6</accession>
<dbReference type="EMBL" id="JAVXUP010000309">
    <property type="protein sequence ID" value="KAK3031312.1"/>
    <property type="molecule type" value="Genomic_DNA"/>
</dbReference>
<reference evidence="1" key="1">
    <citation type="submission" date="2022-12" db="EMBL/GenBank/DDBJ databases">
        <title>Draft genome assemblies for two species of Escallonia (Escalloniales).</title>
        <authorList>
            <person name="Chanderbali A."/>
            <person name="Dervinis C."/>
            <person name="Anghel I."/>
            <person name="Soltis D."/>
            <person name="Soltis P."/>
            <person name="Zapata F."/>
        </authorList>
    </citation>
    <scope>NUCLEOTIDE SEQUENCE</scope>
    <source>
        <strain evidence="1">UCBG64.0493</strain>
        <tissue evidence="1">Leaf</tissue>
    </source>
</reference>
<proteinExistence type="predicted"/>
<organism evidence="1 2">
    <name type="scientific">Escallonia herrerae</name>
    <dbReference type="NCBI Taxonomy" id="1293975"/>
    <lineage>
        <taxon>Eukaryota</taxon>
        <taxon>Viridiplantae</taxon>
        <taxon>Streptophyta</taxon>
        <taxon>Embryophyta</taxon>
        <taxon>Tracheophyta</taxon>
        <taxon>Spermatophyta</taxon>
        <taxon>Magnoliopsida</taxon>
        <taxon>eudicotyledons</taxon>
        <taxon>Gunneridae</taxon>
        <taxon>Pentapetalae</taxon>
        <taxon>asterids</taxon>
        <taxon>campanulids</taxon>
        <taxon>Escalloniales</taxon>
        <taxon>Escalloniaceae</taxon>
        <taxon>Escallonia</taxon>
    </lineage>
</organism>
<evidence type="ECO:0000313" key="2">
    <source>
        <dbReference type="Proteomes" id="UP001188597"/>
    </source>
</evidence>
<gene>
    <name evidence="1" type="ORF">RJ639_035218</name>
</gene>